<dbReference type="Gramene" id="OMERI06G19030.1">
    <property type="protein sequence ID" value="OMERI06G19030.1"/>
    <property type="gene ID" value="OMERI06G19030"/>
</dbReference>
<keyword evidence="3" id="KW-1185">Reference proteome</keyword>
<sequence length="224" mass="23966">MEESADRVGERQQAWQGKKRGLPRRTELARVTANASIARSEVDNEKEGPEKGTAIYRLVHAIAPAAASSTSPLDLKHQQGKELPNPLVVEPQPPSSPHTSHRILLTLAIASSKPSVDGVDLHQATGHRRGLQSRLYQAGAHLHLAALIGHKLPSQTGSQTALTDQYPGSISRSVTHPKVSRSIVTSHLYQAGASKPSVPNCSRPSTLNLKVLWGSTSGKEVATC</sequence>
<reference evidence="2" key="2">
    <citation type="submission" date="2018-05" db="EMBL/GenBank/DDBJ databases">
        <title>OmerRS3 (Oryza meridionalis Reference Sequence Version 3).</title>
        <authorList>
            <person name="Zhang J."/>
            <person name="Kudrna D."/>
            <person name="Lee S."/>
            <person name="Talag J."/>
            <person name="Welchert J."/>
            <person name="Wing R.A."/>
        </authorList>
    </citation>
    <scope>NUCLEOTIDE SEQUENCE [LARGE SCALE GENOMIC DNA]</scope>
    <source>
        <strain evidence="2">cv. OR44</strain>
    </source>
</reference>
<name>A0A0E0E2X2_9ORYZ</name>
<feature type="compositionally biased region" description="Basic and acidic residues" evidence="1">
    <location>
        <begin position="1"/>
        <end position="10"/>
    </location>
</feature>
<organism evidence="2">
    <name type="scientific">Oryza meridionalis</name>
    <dbReference type="NCBI Taxonomy" id="40149"/>
    <lineage>
        <taxon>Eukaryota</taxon>
        <taxon>Viridiplantae</taxon>
        <taxon>Streptophyta</taxon>
        <taxon>Embryophyta</taxon>
        <taxon>Tracheophyta</taxon>
        <taxon>Spermatophyta</taxon>
        <taxon>Magnoliopsida</taxon>
        <taxon>Liliopsida</taxon>
        <taxon>Poales</taxon>
        <taxon>Poaceae</taxon>
        <taxon>BOP clade</taxon>
        <taxon>Oryzoideae</taxon>
        <taxon>Oryzeae</taxon>
        <taxon>Oryzinae</taxon>
        <taxon>Oryza</taxon>
    </lineage>
</organism>
<accession>A0A0E0E2X2</accession>
<dbReference type="Proteomes" id="UP000008021">
    <property type="component" value="Chromosome 6"/>
</dbReference>
<evidence type="ECO:0000313" key="3">
    <source>
        <dbReference type="Proteomes" id="UP000008021"/>
    </source>
</evidence>
<evidence type="ECO:0000256" key="1">
    <source>
        <dbReference type="SAM" id="MobiDB-lite"/>
    </source>
</evidence>
<reference evidence="2" key="1">
    <citation type="submission" date="2015-04" db="UniProtKB">
        <authorList>
            <consortium name="EnsemblPlants"/>
        </authorList>
    </citation>
    <scope>IDENTIFICATION</scope>
</reference>
<dbReference type="AlphaFoldDB" id="A0A0E0E2X2"/>
<protein>
    <submittedName>
        <fullName evidence="2">Uncharacterized protein</fullName>
    </submittedName>
</protein>
<feature type="region of interest" description="Disordered" evidence="1">
    <location>
        <begin position="1"/>
        <end position="28"/>
    </location>
</feature>
<dbReference type="HOGENOM" id="CLU_1236735_0_0_1"/>
<dbReference type="EnsemblPlants" id="OMERI06G19030.1">
    <property type="protein sequence ID" value="OMERI06G19030.1"/>
    <property type="gene ID" value="OMERI06G19030"/>
</dbReference>
<proteinExistence type="predicted"/>
<evidence type="ECO:0000313" key="2">
    <source>
        <dbReference type="EnsemblPlants" id="OMERI06G19030.1"/>
    </source>
</evidence>